<name>A0A8H6ZHH0_9AGAR</name>
<gene>
    <name evidence="1" type="ORF">MSAN_00185200</name>
</gene>
<evidence type="ECO:0000313" key="1">
    <source>
        <dbReference type="EMBL" id="KAF7377624.1"/>
    </source>
</evidence>
<sequence>MENGVWMGGIVAGQDKGRCKCVRARTRYSFGRILTSLYEIEMSVVAQFPHELLDLILVHHSEDSACLKACSLVCRAWFFSSRSLLFRTCILRPRNIRTFRALLLSPDCTILPHVRKLDVFRNWFHDDDGCFNEVAKEMRHHCRHIHSLQMGLFLDHEASEAQLDAFLCQGFITAFTHITSLELTCDYYSRDSLASPLLDMLCLFYGLQALHMRGIYGALAAPVLESSLELDLQLYRNLDWAALDAFLSPARFPRLQKVTVACPRRHNSDSLFLCNALPLLEASGALRTVR</sequence>
<evidence type="ECO:0000313" key="2">
    <source>
        <dbReference type="Proteomes" id="UP000623467"/>
    </source>
</evidence>
<organism evidence="1 2">
    <name type="scientific">Mycena sanguinolenta</name>
    <dbReference type="NCBI Taxonomy" id="230812"/>
    <lineage>
        <taxon>Eukaryota</taxon>
        <taxon>Fungi</taxon>
        <taxon>Dikarya</taxon>
        <taxon>Basidiomycota</taxon>
        <taxon>Agaricomycotina</taxon>
        <taxon>Agaricomycetes</taxon>
        <taxon>Agaricomycetidae</taxon>
        <taxon>Agaricales</taxon>
        <taxon>Marasmiineae</taxon>
        <taxon>Mycenaceae</taxon>
        <taxon>Mycena</taxon>
    </lineage>
</organism>
<proteinExistence type="predicted"/>
<keyword evidence="2" id="KW-1185">Reference proteome</keyword>
<dbReference type="Proteomes" id="UP000623467">
    <property type="component" value="Unassembled WGS sequence"/>
</dbReference>
<reference evidence="1" key="1">
    <citation type="submission" date="2020-05" db="EMBL/GenBank/DDBJ databases">
        <title>Mycena genomes resolve the evolution of fungal bioluminescence.</title>
        <authorList>
            <person name="Tsai I.J."/>
        </authorList>
    </citation>
    <scope>NUCLEOTIDE SEQUENCE</scope>
    <source>
        <strain evidence="1">160909Yilan</strain>
    </source>
</reference>
<evidence type="ECO:0008006" key="3">
    <source>
        <dbReference type="Google" id="ProtNLM"/>
    </source>
</evidence>
<comment type="caution">
    <text evidence="1">The sequence shown here is derived from an EMBL/GenBank/DDBJ whole genome shotgun (WGS) entry which is preliminary data.</text>
</comment>
<protein>
    <recommendedName>
        <fullName evidence="3">F-box domain-containing protein</fullName>
    </recommendedName>
</protein>
<dbReference type="OrthoDB" id="2788229at2759"/>
<dbReference type="AlphaFoldDB" id="A0A8H6ZHH0"/>
<dbReference type="EMBL" id="JACAZH010000001">
    <property type="protein sequence ID" value="KAF7377624.1"/>
    <property type="molecule type" value="Genomic_DNA"/>
</dbReference>
<accession>A0A8H6ZHH0</accession>